<protein>
    <submittedName>
        <fullName evidence="4">Serine protease inhibitor 7</fullName>
    </submittedName>
</protein>
<dbReference type="InterPro" id="IPR011065">
    <property type="entry name" value="Kunitz_inhibitor_STI-like_sf"/>
</dbReference>
<dbReference type="PRINTS" id="PR00291">
    <property type="entry name" value="KUNITZINHBTR"/>
</dbReference>
<keyword evidence="3" id="KW-0732">Signal</keyword>
<evidence type="ECO:0000313" key="5">
    <source>
        <dbReference type="Proteomes" id="UP000222542"/>
    </source>
</evidence>
<dbReference type="OMA" id="YHLLNCP"/>
<sequence length="228" mass="25056">MMKCLLLLCLCLLPFLAFSSNFTSENPIELPTVTSVGQRVFDPLGRAVETRRSYRISSSLWGALGGQVYLATTPNSAAPCPDGVFKYNSDSGPRGTPVRFIPHRSIGNPPVLHINQDFNIQFTTGNCDSYTVWKCGDYDASLDATLLGTSGGTIGQRDSSWFKLARAQQGYHLLNCPGPIACPSCVLEGCRQVWAITMPDGRRRLALARRQDPPQQLRFPLSVNFVRA</sequence>
<evidence type="ECO:0000256" key="1">
    <source>
        <dbReference type="ARBA" id="ARBA00005440"/>
    </source>
</evidence>
<evidence type="ECO:0000256" key="3">
    <source>
        <dbReference type="SAM" id="SignalP"/>
    </source>
</evidence>
<dbReference type="PANTHER" id="PTHR33107:SF61">
    <property type="entry name" value="KUNITZ-TYPE PROTEASE INHIBITOR"/>
    <property type="match status" value="1"/>
</dbReference>
<dbReference type="OrthoDB" id="1918435at2759"/>
<name>A0A1U8G5C6_CAPAN</name>
<organism evidence="4 5">
    <name type="scientific">Capsicum annuum</name>
    <name type="common">Capsicum pepper</name>
    <dbReference type="NCBI Taxonomy" id="4072"/>
    <lineage>
        <taxon>Eukaryota</taxon>
        <taxon>Viridiplantae</taxon>
        <taxon>Streptophyta</taxon>
        <taxon>Embryophyta</taxon>
        <taxon>Tracheophyta</taxon>
        <taxon>Spermatophyta</taxon>
        <taxon>Magnoliopsida</taxon>
        <taxon>eudicotyledons</taxon>
        <taxon>Gunneridae</taxon>
        <taxon>Pentapetalae</taxon>
        <taxon>asterids</taxon>
        <taxon>lamiids</taxon>
        <taxon>Solanales</taxon>
        <taxon>Solanaceae</taxon>
        <taxon>Solanoideae</taxon>
        <taxon>Capsiceae</taxon>
        <taxon>Capsicum</taxon>
    </lineage>
</organism>
<comment type="caution">
    <text evidence="4">The sequence shown here is derived from an EMBL/GenBank/DDBJ whole genome shotgun (WGS) entry which is preliminary data.</text>
</comment>
<dbReference type="SMR" id="A0A1U8G5C6"/>
<feature type="signal peptide" evidence="3">
    <location>
        <begin position="1"/>
        <end position="19"/>
    </location>
</feature>
<keyword evidence="4" id="KW-0722">Serine protease inhibitor</keyword>
<dbReference type="Gramene" id="PHT63513">
    <property type="protein sequence ID" value="PHT63513"/>
    <property type="gene ID" value="T459_32609"/>
</dbReference>
<keyword evidence="2 4" id="KW-0646">Protease inhibitor</keyword>
<proteinExistence type="inferred from homology"/>
<dbReference type="SUPFAM" id="SSF50386">
    <property type="entry name" value="STI-like"/>
    <property type="match status" value="1"/>
</dbReference>
<evidence type="ECO:0000313" key="4">
    <source>
        <dbReference type="EMBL" id="PHT63513.1"/>
    </source>
</evidence>
<dbReference type="EMBL" id="AYRZ02000030">
    <property type="protein sequence ID" value="PHT63513.1"/>
    <property type="molecule type" value="Genomic_DNA"/>
</dbReference>
<keyword evidence="5" id="KW-1185">Reference proteome</keyword>
<evidence type="ECO:0000256" key="2">
    <source>
        <dbReference type="ARBA" id="ARBA00022690"/>
    </source>
</evidence>
<dbReference type="Gene3D" id="2.80.10.50">
    <property type="match status" value="1"/>
</dbReference>
<dbReference type="SMART" id="SM00452">
    <property type="entry name" value="STI"/>
    <property type="match status" value="1"/>
</dbReference>
<gene>
    <name evidence="4" type="ORF">T459_32609</name>
</gene>
<dbReference type="KEGG" id="cann:107862775"/>
<dbReference type="CDD" id="cd23372">
    <property type="entry name" value="beta-trefoil_STI_CPI-like"/>
    <property type="match status" value="1"/>
</dbReference>
<comment type="similarity">
    <text evidence="1">Belongs to the protease inhibitor I3 (leguminous Kunitz-type inhibitor) family.</text>
</comment>
<dbReference type="GO" id="GO:0004866">
    <property type="term" value="F:endopeptidase inhibitor activity"/>
    <property type="evidence" value="ECO:0007669"/>
    <property type="project" value="InterPro"/>
</dbReference>
<feature type="chain" id="PRO_5030035627" evidence="3">
    <location>
        <begin position="20"/>
        <end position="228"/>
    </location>
</feature>
<dbReference type="InterPro" id="IPR002160">
    <property type="entry name" value="Prot_inh_Kunz-lg"/>
</dbReference>
<dbReference type="PANTHER" id="PTHR33107">
    <property type="entry name" value="KUNITZ TRYPSIN INHIBITOR 2"/>
    <property type="match status" value="1"/>
</dbReference>
<dbReference type="AlphaFoldDB" id="A0A1U8G5C6"/>
<dbReference type="Proteomes" id="UP000222542">
    <property type="component" value="Unassembled WGS sequence"/>
</dbReference>
<dbReference type="STRING" id="4072.A0A1U8G5C6"/>
<reference evidence="4 5" key="1">
    <citation type="journal article" date="2014" name="Nat. Genet.">
        <title>Genome sequence of the hot pepper provides insights into the evolution of pungency in Capsicum species.</title>
        <authorList>
            <person name="Kim S."/>
            <person name="Park M."/>
            <person name="Yeom S.I."/>
            <person name="Kim Y.M."/>
            <person name="Lee J.M."/>
            <person name="Lee H.A."/>
            <person name="Seo E."/>
            <person name="Choi J."/>
            <person name="Cheong K."/>
            <person name="Kim K.T."/>
            <person name="Jung K."/>
            <person name="Lee G.W."/>
            <person name="Oh S.K."/>
            <person name="Bae C."/>
            <person name="Kim S.B."/>
            <person name="Lee H.Y."/>
            <person name="Kim S.Y."/>
            <person name="Kim M.S."/>
            <person name="Kang B.C."/>
            <person name="Jo Y.D."/>
            <person name="Yang H.B."/>
            <person name="Jeong H.J."/>
            <person name="Kang W.H."/>
            <person name="Kwon J.K."/>
            <person name="Shin C."/>
            <person name="Lim J.Y."/>
            <person name="Park J.H."/>
            <person name="Huh J.H."/>
            <person name="Kim J.S."/>
            <person name="Kim B.D."/>
            <person name="Cohen O."/>
            <person name="Paran I."/>
            <person name="Suh M.C."/>
            <person name="Lee S.B."/>
            <person name="Kim Y.K."/>
            <person name="Shin Y."/>
            <person name="Noh S.J."/>
            <person name="Park J."/>
            <person name="Seo Y.S."/>
            <person name="Kwon S.Y."/>
            <person name="Kim H.A."/>
            <person name="Park J.M."/>
            <person name="Kim H.J."/>
            <person name="Choi S.B."/>
            <person name="Bosland P.W."/>
            <person name="Reeves G."/>
            <person name="Jo S.H."/>
            <person name="Lee B.W."/>
            <person name="Cho H.T."/>
            <person name="Choi H.S."/>
            <person name="Lee M.S."/>
            <person name="Yu Y."/>
            <person name="Do Choi Y."/>
            <person name="Park B.S."/>
            <person name="van Deynze A."/>
            <person name="Ashrafi H."/>
            <person name="Hill T."/>
            <person name="Kim W.T."/>
            <person name="Pai H.S."/>
            <person name="Ahn H.K."/>
            <person name="Yeam I."/>
            <person name="Giovannoni J.J."/>
            <person name="Rose J.K."/>
            <person name="Sorensen I."/>
            <person name="Lee S.J."/>
            <person name="Kim R.W."/>
            <person name="Choi I.Y."/>
            <person name="Choi B.S."/>
            <person name="Lim J.S."/>
            <person name="Lee Y.H."/>
            <person name="Choi D."/>
        </authorList>
    </citation>
    <scope>NUCLEOTIDE SEQUENCE [LARGE SCALE GENOMIC DNA]</scope>
    <source>
        <strain evidence="5">cv. CM334</strain>
    </source>
</reference>
<reference evidence="4 5" key="2">
    <citation type="journal article" date="2017" name="Genome Biol.">
        <title>New reference genome sequences of hot pepper reveal the massive evolution of plant disease-resistance genes by retroduplication.</title>
        <authorList>
            <person name="Kim S."/>
            <person name="Park J."/>
            <person name="Yeom S.I."/>
            <person name="Kim Y.M."/>
            <person name="Seo E."/>
            <person name="Kim K.T."/>
            <person name="Kim M.S."/>
            <person name="Lee J.M."/>
            <person name="Cheong K."/>
            <person name="Shin H.S."/>
            <person name="Kim S.B."/>
            <person name="Han K."/>
            <person name="Lee J."/>
            <person name="Park M."/>
            <person name="Lee H.A."/>
            <person name="Lee H.Y."/>
            <person name="Lee Y."/>
            <person name="Oh S."/>
            <person name="Lee J.H."/>
            <person name="Choi E."/>
            <person name="Choi E."/>
            <person name="Lee S.E."/>
            <person name="Jeon J."/>
            <person name="Kim H."/>
            <person name="Choi G."/>
            <person name="Song H."/>
            <person name="Lee J."/>
            <person name="Lee S.C."/>
            <person name="Kwon J.K."/>
            <person name="Lee H.Y."/>
            <person name="Koo N."/>
            <person name="Hong Y."/>
            <person name="Kim R.W."/>
            <person name="Kang W.H."/>
            <person name="Huh J.H."/>
            <person name="Kang B.C."/>
            <person name="Yang T.J."/>
            <person name="Lee Y.H."/>
            <person name="Bennetzen J.L."/>
            <person name="Choi D."/>
        </authorList>
    </citation>
    <scope>NUCLEOTIDE SEQUENCE [LARGE SCALE GENOMIC DNA]</scope>
    <source>
        <strain evidence="5">cv. CM334</strain>
    </source>
</reference>
<accession>A0A1U8G5C6</accession>
<dbReference type="Pfam" id="PF00197">
    <property type="entry name" value="Kunitz_legume"/>
    <property type="match status" value="1"/>
</dbReference>